<feature type="transmembrane region" description="Helical" evidence="1">
    <location>
        <begin position="17"/>
        <end position="36"/>
    </location>
</feature>
<evidence type="ECO:0000256" key="1">
    <source>
        <dbReference type="SAM" id="Phobius"/>
    </source>
</evidence>
<dbReference type="EMBL" id="FMYV01000002">
    <property type="protein sequence ID" value="SDC19057.1"/>
    <property type="molecule type" value="Genomic_DNA"/>
</dbReference>
<dbReference type="AlphaFoldDB" id="A0A1G6JK55"/>
<dbReference type="EMBL" id="SRME01000002">
    <property type="protein sequence ID" value="TGG88243.1"/>
    <property type="molecule type" value="Genomic_DNA"/>
</dbReference>
<sequence>MSNIYIGGKKNKKRSKWWIWLILVVVVIGGIFFYQYNKYNNSDLFNYNKYTYAIKYKDDVYFTRIINSNRKVMIVKLTEGLTFPDTKNTLSTKYLNESIETFEKQFEIDSDVDYYFELTENSLKNLTSEFGSQSQDIDVFFDQITDVDFSLLNIFRMGKYTEIIKNDSRDAMISEESLYFFLKKLSEYSITDYEDLKIKSQFDTPLIINTNEGSFERNYVEQESYKIVKENLQ</sequence>
<name>A0A1G6JK55_9BACT</name>
<proteinExistence type="predicted"/>
<evidence type="ECO:0000313" key="5">
    <source>
        <dbReference type="Proteomes" id="UP000297288"/>
    </source>
</evidence>
<organism evidence="2 4">
    <name type="scientific">Geotoga petraea</name>
    <dbReference type="NCBI Taxonomy" id="28234"/>
    <lineage>
        <taxon>Bacteria</taxon>
        <taxon>Thermotogati</taxon>
        <taxon>Thermotogota</taxon>
        <taxon>Thermotogae</taxon>
        <taxon>Petrotogales</taxon>
        <taxon>Petrotogaceae</taxon>
        <taxon>Geotoga</taxon>
    </lineage>
</organism>
<gene>
    <name evidence="3" type="ORF">E4650_04180</name>
    <name evidence="2" type="ORF">SAMN04488588_0555</name>
</gene>
<keyword evidence="1" id="KW-1133">Transmembrane helix</keyword>
<evidence type="ECO:0000313" key="4">
    <source>
        <dbReference type="Proteomes" id="UP000199322"/>
    </source>
</evidence>
<protein>
    <submittedName>
        <fullName evidence="2">Uncharacterized protein</fullName>
    </submittedName>
</protein>
<evidence type="ECO:0000313" key="3">
    <source>
        <dbReference type="EMBL" id="TGG88243.1"/>
    </source>
</evidence>
<dbReference type="STRING" id="28234.SAMN04488588_0555"/>
<dbReference type="OrthoDB" id="47308at2"/>
<reference evidence="2 4" key="1">
    <citation type="submission" date="2016-10" db="EMBL/GenBank/DDBJ databases">
        <authorList>
            <person name="de Groot N.N."/>
        </authorList>
    </citation>
    <scope>NUCLEOTIDE SEQUENCE [LARGE SCALE GENOMIC DNA]</scope>
    <source>
        <strain evidence="2 4">WG14</strain>
    </source>
</reference>
<dbReference type="RefSeq" id="WP_091402615.1">
    <property type="nucleotide sequence ID" value="NZ_FMYV01000002.1"/>
</dbReference>
<dbReference type="Proteomes" id="UP000199322">
    <property type="component" value="Unassembled WGS sequence"/>
</dbReference>
<keyword evidence="1" id="KW-0812">Transmembrane</keyword>
<reference evidence="3 5" key="2">
    <citation type="submission" date="2019-04" db="EMBL/GenBank/DDBJ databases">
        <title>Draft genome sequence data and analysis of a Fermenting Bacterium, Geotoga petraea strain HO-Geo1, isolated from heavy-oil petroleum reservoir in Russia.</title>
        <authorList>
            <person name="Grouzdev D.S."/>
            <person name="Semenova E.M."/>
            <person name="Sokolova D.S."/>
            <person name="Tourova T.P."/>
            <person name="Poltaraus A.B."/>
            <person name="Nazina T.N."/>
        </authorList>
    </citation>
    <scope>NUCLEOTIDE SEQUENCE [LARGE SCALE GENOMIC DNA]</scope>
    <source>
        <strain evidence="3 5">HO-Geo1</strain>
    </source>
</reference>
<evidence type="ECO:0000313" key="2">
    <source>
        <dbReference type="EMBL" id="SDC19057.1"/>
    </source>
</evidence>
<dbReference type="Proteomes" id="UP000297288">
    <property type="component" value="Unassembled WGS sequence"/>
</dbReference>
<accession>A0A1G6JK55</accession>
<keyword evidence="1" id="KW-0472">Membrane</keyword>
<keyword evidence="4" id="KW-1185">Reference proteome</keyword>